<name>G3IF60_CRIGR</name>
<protein>
    <submittedName>
        <fullName evidence="1">Uncharacterized protein</fullName>
    </submittedName>
</protein>
<dbReference type="EMBL" id="JH002334">
    <property type="protein sequence ID" value="EGW03002.1"/>
    <property type="molecule type" value="Genomic_DNA"/>
</dbReference>
<evidence type="ECO:0000313" key="2">
    <source>
        <dbReference type="Proteomes" id="UP000001075"/>
    </source>
</evidence>
<dbReference type="AlphaFoldDB" id="G3IF60"/>
<reference evidence="2" key="1">
    <citation type="journal article" date="2011" name="Nat. Biotechnol.">
        <title>The genomic sequence of the Chinese hamster ovary (CHO)-K1 cell line.</title>
        <authorList>
            <person name="Xu X."/>
            <person name="Nagarajan H."/>
            <person name="Lewis N.E."/>
            <person name="Pan S."/>
            <person name="Cai Z."/>
            <person name="Liu X."/>
            <person name="Chen W."/>
            <person name="Xie M."/>
            <person name="Wang W."/>
            <person name="Hammond S."/>
            <person name="Andersen M.R."/>
            <person name="Neff N."/>
            <person name="Passarelli B."/>
            <person name="Koh W."/>
            <person name="Fan H.C."/>
            <person name="Wang J."/>
            <person name="Gui Y."/>
            <person name="Lee K.H."/>
            <person name="Betenbaugh M.J."/>
            <person name="Quake S.R."/>
            <person name="Famili I."/>
            <person name="Palsson B.O."/>
            <person name="Wang J."/>
        </authorList>
    </citation>
    <scope>NUCLEOTIDE SEQUENCE [LARGE SCALE GENOMIC DNA]</scope>
    <source>
        <strain evidence="2">CHO K1 cell line</strain>
    </source>
</reference>
<dbReference type="Proteomes" id="UP000001075">
    <property type="component" value="Unassembled WGS sequence"/>
</dbReference>
<organism evidence="1 2">
    <name type="scientific">Cricetulus griseus</name>
    <name type="common">Chinese hamster</name>
    <name type="synonym">Cricetulus barabensis griseus</name>
    <dbReference type="NCBI Taxonomy" id="10029"/>
    <lineage>
        <taxon>Eukaryota</taxon>
        <taxon>Metazoa</taxon>
        <taxon>Chordata</taxon>
        <taxon>Craniata</taxon>
        <taxon>Vertebrata</taxon>
        <taxon>Euteleostomi</taxon>
        <taxon>Mammalia</taxon>
        <taxon>Eutheria</taxon>
        <taxon>Euarchontoglires</taxon>
        <taxon>Glires</taxon>
        <taxon>Rodentia</taxon>
        <taxon>Myomorpha</taxon>
        <taxon>Muroidea</taxon>
        <taxon>Cricetidae</taxon>
        <taxon>Cricetinae</taxon>
        <taxon>Cricetulus</taxon>
    </lineage>
</organism>
<accession>G3IF60</accession>
<proteinExistence type="predicted"/>
<gene>
    <name evidence="1" type="ORF">I79_022376</name>
</gene>
<sequence length="99" mass="10744">MSLRLQFLSLLRNYAYVFTGDFQSFCCDVQYNPSNSAWAVVCIGSAFVLCSVCFSLCVPTGDGVCSTVGVTVTTHMLKPENYCTVHPANSSQSESCTAY</sequence>
<dbReference type="InParanoid" id="G3IF60"/>
<evidence type="ECO:0000313" key="1">
    <source>
        <dbReference type="EMBL" id="EGW03002.1"/>
    </source>
</evidence>